<reference evidence="7" key="1">
    <citation type="journal article" date="2020" name="BMC Evol. Biol.">
        <title>Globins in the marine annelid Platynereis dumerilii shed new light on hemoglobin evolution in bilaterians.</title>
        <authorList>
            <person name="Song S."/>
            <person name="Starunov V."/>
            <person name="Bailly X."/>
            <person name="Ruta C."/>
            <person name="Kerner P."/>
            <person name="Cornelissen A.J.M."/>
            <person name="Balavoine G."/>
        </authorList>
    </citation>
    <scope>NUCLEOTIDE SEQUENCE</scope>
</reference>
<dbReference type="GO" id="GO:0019825">
    <property type="term" value="F:oxygen binding"/>
    <property type="evidence" value="ECO:0007669"/>
    <property type="project" value="InterPro"/>
</dbReference>
<dbReference type="PROSITE" id="PS01033">
    <property type="entry name" value="GLOBIN"/>
    <property type="match status" value="1"/>
</dbReference>
<dbReference type="Pfam" id="PF00042">
    <property type="entry name" value="Globin"/>
    <property type="match status" value="1"/>
</dbReference>
<evidence type="ECO:0000313" key="7">
    <source>
        <dbReference type="EMBL" id="QQO51930.1"/>
    </source>
</evidence>
<dbReference type="AlphaFoldDB" id="A0A7T8CM36"/>
<keyword evidence="4" id="KW-0561">Oxygen transport</keyword>
<dbReference type="InterPro" id="IPR000971">
    <property type="entry name" value="Globin"/>
</dbReference>
<dbReference type="PANTHER" id="PTHR46458">
    <property type="entry name" value="BLR2807 PROTEIN"/>
    <property type="match status" value="1"/>
</dbReference>
<keyword evidence="4" id="KW-0813">Transport</keyword>
<dbReference type="InterPro" id="IPR012292">
    <property type="entry name" value="Globin/Proto"/>
</dbReference>
<comment type="similarity">
    <text evidence="4">Belongs to the globin family.</text>
</comment>
<accession>A0A7T8CM36</accession>
<evidence type="ECO:0000256" key="5">
    <source>
        <dbReference type="SAM" id="MobiDB-lite"/>
    </source>
</evidence>
<organism evidence="7">
    <name type="scientific">Platynereis dumerilii</name>
    <name type="common">Dumeril's clam worm</name>
    <dbReference type="NCBI Taxonomy" id="6359"/>
    <lineage>
        <taxon>Eukaryota</taxon>
        <taxon>Metazoa</taxon>
        <taxon>Spiralia</taxon>
        <taxon>Lophotrochozoa</taxon>
        <taxon>Annelida</taxon>
        <taxon>Polychaeta</taxon>
        <taxon>Errantia</taxon>
        <taxon>Phyllodocida</taxon>
        <taxon>Nereididae</taxon>
        <taxon>Platynereis</taxon>
    </lineage>
</organism>
<feature type="compositionally biased region" description="Polar residues" evidence="5">
    <location>
        <begin position="31"/>
        <end position="47"/>
    </location>
</feature>
<dbReference type="Gene3D" id="1.10.490.10">
    <property type="entry name" value="Globins"/>
    <property type="match status" value="1"/>
</dbReference>
<dbReference type="SMR" id="A0A7T8CM36"/>
<sequence>MGAHSSTPKSKHRPKVKEKDRKLSLEVEENISGSSQKEAPPSTSSPLEATRGLHQGEWRGDLKNSDSINANDIEFTPSPLMIRQAKISELKDNRPSVSNEEKQLILDTWRIIEEHTANLGFQMFTSLFETYPDTKGAFSIFRALSQDDAQFEMELRMHGTRVMTTVREVLERIDDLDGVVEHLHELGRKHVIFNAKADYIDLIGPQFLFAIEPLLGEHWTPEVESAWANLFKVMGYIMREAMIL</sequence>
<dbReference type="GO" id="GO:0005344">
    <property type="term" value="F:oxygen carrier activity"/>
    <property type="evidence" value="ECO:0007669"/>
    <property type="project" value="UniProtKB-KW"/>
</dbReference>
<evidence type="ECO:0000256" key="2">
    <source>
        <dbReference type="ARBA" id="ARBA00022723"/>
    </source>
</evidence>
<feature type="domain" description="Globin" evidence="6">
    <location>
        <begin position="96"/>
        <end position="243"/>
    </location>
</feature>
<dbReference type="GO" id="GO:0046872">
    <property type="term" value="F:metal ion binding"/>
    <property type="evidence" value="ECO:0007669"/>
    <property type="project" value="UniProtKB-KW"/>
</dbReference>
<name>A0A7T8CM36_PLADU</name>
<evidence type="ECO:0000259" key="6">
    <source>
        <dbReference type="PROSITE" id="PS01033"/>
    </source>
</evidence>
<proteinExistence type="evidence at transcript level"/>
<keyword evidence="3" id="KW-0408">Iron</keyword>
<dbReference type="GO" id="GO:0020037">
    <property type="term" value="F:heme binding"/>
    <property type="evidence" value="ECO:0007669"/>
    <property type="project" value="InterPro"/>
</dbReference>
<dbReference type="SUPFAM" id="SSF46458">
    <property type="entry name" value="Globin-like"/>
    <property type="match status" value="1"/>
</dbReference>
<dbReference type="EMBL" id="MT701038">
    <property type="protein sequence ID" value="QQO51930.1"/>
    <property type="molecule type" value="mRNA"/>
</dbReference>
<dbReference type="PRINTS" id="PR00188">
    <property type="entry name" value="PLANTGLOBIN"/>
</dbReference>
<dbReference type="PANTHER" id="PTHR46458:SF2">
    <property type="entry name" value="X GLOBIN"/>
    <property type="match status" value="1"/>
</dbReference>
<dbReference type="InterPro" id="IPR050532">
    <property type="entry name" value="Globin-like_OT"/>
</dbReference>
<evidence type="ECO:0000256" key="4">
    <source>
        <dbReference type="RuleBase" id="RU000356"/>
    </source>
</evidence>
<protein>
    <submittedName>
        <fullName evidence="7">Globin gb_IIIB</fullName>
    </submittedName>
</protein>
<keyword evidence="1 4" id="KW-0349">Heme</keyword>
<evidence type="ECO:0000256" key="1">
    <source>
        <dbReference type="ARBA" id="ARBA00022617"/>
    </source>
</evidence>
<evidence type="ECO:0000256" key="3">
    <source>
        <dbReference type="ARBA" id="ARBA00023004"/>
    </source>
</evidence>
<feature type="region of interest" description="Disordered" evidence="5">
    <location>
        <begin position="1"/>
        <end position="49"/>
    </location>
</feature>
<keyword evidence="2" id="KW-0479">Metal-binding</keyword>
<dbReference type="InterPro" id="IPR009050">
    <property type="entry name" value="Globin-like_sf"/>
</dbReference>